<evidence type="ECO:0000256" key="4">
    <source>
        <dbReference type="ARBA" id="ARBA00023180"/>
    </source>
</evidence>
<name>A0AAV5UNR5_9BILA</name>
<dbReference type="AlphaFoldDB" id="A0AAV5UNR5"/>
<keyword evidence="4" id="KW-0325">Glycoprotein</keyword>
<dbReference type="GO" id="GO:0008239">
    <property type="term" value="F:dipeptidyl-peptidase activity"/>
    <property type="evidence" value="ECO:0007669"/>
    <property type="project" value="TreeGrafter"/>
</dbReference>
<accession>A0AAV5UNR5</accession>
<sequence length="143" mass="16096">MQVHSPRGSASCILSWSLAPSPPPARFSRKWISMATYQTVDEDFKNQGGLCYQQMKQGFKKAQDLLQSEEGRATLSDMFQITPPFSAYDEVTPYDIDTFFSYLTYPFEASAQYNDPPPATLCEDFTVNGAAYDPLLAFTDDCR</sequence>
<dbReference type="InterPro" id="IPR042269">
    <property type="entry name" value="Ser_carbopepase_S28_SKS"/>
</dbReference>
<dbReference type="GO" id="GO:0070008">
    <property type="term" value="F:serine-type exopeptidase activity"/>
    <property type="evidence" value="ECO:0007669"/>
    <property type="project" value="InterPro"/>
</dbReference>
<evidence type="ECO:0000256" key="3">
    <source>
        <dbReference type="ARBA" id="ARBA00022801"/>
    </source>
</evidence>
<evidence type="ECO:0000313" key="5">
    <source>
        <dbReference type="EMBL" id="GMT08061.1"/>
    </source>
</evidence>
<gene>
    <name evidence="5" type="ORF">PENTCL1PPCAC_30233</name>
</gene>
<protein>
    <submittedName>
        <fullName evidence="5">Uncharacterized protein</fullName>
    </submittedName>
</protein>
<evidence type="ECO:0000256" key="1">
    <source>
        <dbReference type="ARBA" id="ARBA00022670"/>
    </source>
</evidence>
<organism evidence="5 6">
    <name type="scientific">Pristionchus entomophagus</name>
    <dbReference type="NCBI Taxonomy" id="358040"/>
    <lineage>
        <taxon>Eukaryota</taxon>
        <taxon>Metazoa</taxon>
        <taxon>Ecdysozoa</taxon>
        <taxon>Nematoda</taxon>
        <taxon>Chromadorea</taxon>
        <taxon>Rhabditida</taxon>
        <taxon>Rhabditina</taxon>
        <taxon>Diplogasteromorpha</taxon>
        <taxon>Diplogasteroidea</taxon>
        <taxon>Neodiplogasteridae</taxon>
        <taxon>Pristionchus</taxon>
    </lineage>
</organism>
<dbReference type="PANTHER" id="PTHR11010">
    <property type="entry name" value="PROTEASE S28 PRO-X CARBOXYPEPTIDASE-RELATED"/>
    <property type="match status" value="1"/>
</dbReference>
<dbReference type="Gene3D" id="1.20.120.980">
    <property type="entry name" value="Serine carboxypeptidase S28, SKS domain"/>
    <property type="match status" value="1"/>
</dbReference>
<dbReference type="PANTHER" id="PTHR11010:SF117">
    <property type="entry name" value="SERINE PROTEASE 16"/>
    <property type="match status" value="1"/>
</dbReference>
<dbReference type="InterPro" id="IPR008758">
    <property type="entry name" value="Peptidase_S28"/>
</dbReference>
<keyword evidence="3" id="KW-0378">Hydrolase</keyword>
<reference evidence="5" key="1">
    <citation type="submission" date="2023-10" db="EMBL/GenBank/DDBJ databases">
        <title>Genome assembly of Pristionchus species.</title>
        <authorList>
            <person name="Yoshida K."/>
            <person name="Sommer R.J."/>
        </authorList>
    </citation>
    <scope>NUCLEOTIDE SEQUENCE</scope>
    <source>
        <strain evidence="5">RS0144</strain>
    </source>
</reference>
<evidence type="ECO:0000313" key="6">
    <source>
        <dbReference type="Proteomes" id="UP001432027"/>
    </source>
</evidence>
<keyword evidence="6" id="KW-1185">Reference proteome</keyword>
<comment type="caution">
    <text evidence="5">The sequence shown here is derived from an EMBL/GenBank/DDBJ whole genome shotgun (WGS) entry which is preliminary data.</text>
</comment>
<dbReference type="Proteomes" id="UP001432027">
    <property type="component" value="Unassembled WGS sequence"/>
</dbReference>
<dbReference type="EMBL" id="BTSX01000007">
    <property type="protein sequence ID" value="GMT08061.1"/>
    <property type="molecule type" value="Genomic_DNA"/>
</dbReference>
<dbReference type="Pfam" id="PF05577">
    <property type="entry name" value="Peptidase_S28"/>
    <property type="match status" value="1"/>
</dbReference>
<keyword evidence="1" id="KW-0645">Protease</keyword>
<keyword evidence="2" id="KW-0732">Signal</keyword>
<proteinExistence type="predicted"/>
<evidence type="ECO:0000256" key="2">
    <source>
        <dbReference type="ARBA" id="ARBA00022729"/>
    </source>
</evidence>
<dbReference type="GO" id="GO:0006508">
    <property type="term" value="P:proteolysis"/>
    <property type="evidence" value="ECO:0007669"/>
    <property type="project" value="UniProtKB-KW"/>
</dbReference>